<evidence type="ECO:0000313" key="6">
    <source>
        <dbReference type="Proteomes" id="UP001521116"/>
    </source>
</evidence>
<dbReference type="Pfam" id="PF03171">
    <property type="entry name" value="2OG-FeII_Oxy"/>
    <property type="match status" value="2"/>
</dbReference>
<keyword evidence="2" id="KW-0408">Iron</keyword>
<feature type="region of interest" description="Disordered" evidence="3">
    <location>
        <begin position="352"/>
        <end position="382"/>
    </location>
</feature>
<dbReference type="SUPFAM" id="SSF51197">
    <property type="entry name" value="Clavaminate synthase-like"/>
    <property type="match status" value="1"/>
</dbReference>
<name>A0ABR3TCE0_9PEZI</name>
<dbReference type="InterPro" id="IPR005123">
    <property type="entry name" value="Oxoglu/Fe-dep_dioxygenase_dom"/>
</dbReference>
<dbReference type="InterPro" id="IPR027443">
    <property type="entry name" value="IPNS-like_sf"/>
</dbReference>
<gene>
    <name evidence="5" type="ORF">SLS56_000863</name>
</gene>
<dbReference type="PROSITE" id="PS51471">
    <property type="entry name" value="FE2OG_OXY"/>
    <property type="match status" value="1"/>
</dbReference>
<proteinExistence type="inferred from homology"/>
<dbReference type="InterPro" id="IPR044861">
    <property type="entry name" value="IPNS-like_FE2OG_OXY"/>
</dbReference>
<keyword evidence="6" id="KW-1185">Reference proteome</keyword>
<evidence type="ECO:0000256" key="1">
    <source>
        <dbReference type="ARBA" id="ARBA00008056"/>
    </source>
</evidence>
<feature type="compositionally biased region" description="Basic and acidic residues" evidence="3">
    <location>
        <begin position="352"/>
        <end position="371"/>
    </location>
</feature>
<evidence type="ECO:0000313" key="5">
    <source>
        <dbReference type="EMBL" id="KAL1637204.1"/>
    </source>
</evidence>
<evidence type="ECO:0000256" key="3">
    <source>
        <dbReference type="SAM" id="MobiDB-lite"/>
    </source>
</evidence>
<dbReference type="PANTHER" id="PTHR47990">
    <property type="entry name" value="2-OXOGLUTARATE (2OG) AND FE(II)-DEPENDENT OXYGENASE SUPERFAMILY PROTEIN-RELATED"/>
    <property type="match status" value="1"/>
</dbReference>
<reference evidence="5 6" key="1">
    <citation type="submission" date="2024-02" db="EMBL/GenBank/DDBJ databases">
        <title>De novo assembly and annotation of 12 fungi associated with fruit tree decline syndrome in Ontario, Canada.</title>
        <authorList>
            <person name="Sulman M."/>
            <person name="Ellouze W."/>
            <person name="Ilyukhin E."/>
        </authorList>
    </citation>
    <scope>NUCLEOTIDE SEQUENCE [LARGE SCALE GENOMIC DNA]</scope>
    <source>
        <strain evidence="5 6">M1-105</strain>
    </source>
</reference>
<dbReference type="InterPro" id="IPR026992">
    <property type="entry name" value="DIOX_N"/>
</dbReference>
<sequence length="382" mass="43520">MPGEPNTSRSPPLLDFSAFYDSDPAKKQELVSQVRDCCLHNGFFQITNHPVPLELQERVMAWNKKFFDLPLEEKKKVGKELNTWNRGYELLRSQILEEGTLPELKEGFYVGDEIPVTHPYFINKKLNSGPNQWPSSGTVHDVEDFKRTCLDYYYSVVALAKDILKVIALCLDLPEDYFREFSQDAVATMRLLHYPPTEKGDGEEKLMRGIGAHTDFGAVTLLLQDEVDGLQVWDKEVEQWFDVRDPALSVLLFSLLTLPPQVMPIKGAFVVNLGNLMMRWTNDKYISNTHRVINKSGRERYSIPVFFSGNPDYVIECLPNCRASEAEAPKYPPITVEEAVGGSYKESYGRAEKWKEEMRRKEEEERAKAASDLKSAPAVAVA</sequence>
<dbReference type="Pfam" id="PF14226">
    <property type="entry name" value="DIOX_N"/>
    <property type="match status" value="1"/>
</dbReference>
<evidence type="ECO:0000256" key="2">
    <source>
        <dbReference type="RuleBase" id="RU003682"/>
    </source>
</evidence>
<feature type="domain" description="Fe2OG dioxygenase" evidence="4">
    <location>
        <begin position="185"/>
        <end position="309"/>
    </location>
</feature>
<comment type="caution">
    <text evidence="5">The sequence shown here is derived from an EMBL/GenBank/DDBJ whole genome shotgun (WGS) entry which is preliminary data.</text>
</comment>
<evidence type="ECO:0000259" key="4">
    <source>
        <dbReference type="PROSITE" id="PS51471"/>
    </source>
</evidence>
<dbReference type="Gene3D" id="2.60.120.330">
    <property type="entry name" value="B-lactam Antibiotic, Isopenicillin N Synthase, Chain"/>
    <property type="match status" value="1"/>
</dbReference>
<keyword evidence="2" id="KW-0560">Oxidoreductase</keyword>
<protein>
    <recommendedName>
        <fullName evidence="4">Fe2OG dioxygenase domain-containing protein</fullName>
    </recommendedName>
</protein>
<dbReference type="EMBL" id="JAJVDC020000004">
    <property type="protein sequence ID" value="KAL1637204.1"/>
    <property type="molecule type" value="Genomic_DNA"/>
</dbReference>
<dbReference type="Proteomes" id="UP001521116">
    <property type="component" value="Unassembled WGS sequence"/>
</dbReference>
<dbReference type="InterPro" id="IPR050231">
    <property type="entry name" value="Iron_ascorbate_oxido_reductase"/>
</dbReference>
<comment type="similarity">
    <text evidence="1 2">Belongs to the iron/ascorbate-dependent oxidoreductase family.</text>
</comment>
<organism evidence="5 6">
    <name type="scientific">Neofusicoccum ribis</name>
    <dbReference type="NCBI Taxonomy" id="45134"/>
    <lineage>
        <taxon>Eukaryota</taxon>
        <taxon>Fungi</taxon>
        <taxon>Dikarya</taxon>
        <taxon>Ascomycota</taxon>
        <taxon>Pezizomycotina</taxon>
        <taxon>Dothideomycetes</taxon>
        <taxon>Dothideomycetes incertae sedis</taxon>
        <taxon>Botryosphaeriales</taxon>
        <taxon>Botryosphaeriaceae</taxon>
        <taxon>Neofusicoccum</taxon>
    </lineage>
</organism>
<keyword evidence="2" id="KW-0479">Metal-binding</keyword>
<accession>A0ABR3TCE0</accession>